<dbReference type="GO" id="GO:0005886">
    <property type="term" value="C:plasma membrane"/>
    <property type="evidence" value="ECO:0007669"/>
    <property type="project" value="TreeGrafter"/>
</dbReference>
<dbReference type="Proteomes" id="UP000176547">
    <property type="component" value="Unassembled WGS sequence"/>
</dbReference>
<dbReference type="AlphaFoldDB" id="A0A1F5N8V9"/>
<dbReference type="Pfam" id="PF01098">
    <property type="entry name" value="FTSW_RODA_SPOVE"/>
    <property type="match status" value="1"/>
</dbReference>
<feature type="transmembrane region" description="Helical" evidence="6">
    <location>
        <begin position="183"/>
        <end position="201"/>
    </location>
</feature>
<name>A0A1F5N8V9_9BACT</name>
<feature type="transmembrane region" description="Helical" evidence="6">
    <location>
        <begin position="269"/>
        <end position="289"/>
    </location>
</feature>
<evidence type="ECO:0000256" key="6">
    <source>
        <dbReference type="SAM" id="Phobius"/>
    </source>
</evidence>
<sequence length="381" mass="42111">MDGVLKKSRVDWVLVLALLSLFGAGLLTMKTLGSGDNYFFNRQVVWLGLGLLLFFFASSVDWRFLRNGWILLALYLFGILVLAGLLALGHGIRGARAWYTLGFFSFEPAEFMKLVLILVLAKYFSRRHVEIAHVKHVIVSGLYAFLPAFLVFLQPDLGSTLIFAAIWLGMILASGVSKKHLAAILALGTIVTLVAWFYLLAPYQKDRILTFLNPLSDPRGAGYNALQSMIAVGSGELWGRGIGYGTQSRLEFLPEHQTDFIFAAFAEEWGFFGVSVLFLVFGAVFWRILKASRSGQSNFEKLFGLGLVFFIFSHLIIHVGMNVGLLPITGISLPFLSYGGSHNITLLAGLGILMGMKRYGYESGANRLDEDIAIAGLTRFQ</sequence>
<dbReference type="GO" id="GO:0015648">
    <property type="term" value="F:lipid-linked peptidoglycan transporter activity"/>
    <property type="evidence" value="ECO:0007669"/>
    <property type="project" value="TreeGrafter"/>
</dbReference>
<reference evidence="7 8" key="1">
    <citation type="journal article" date="2016" name="Nat. Commun.">
        <title>Thousands of microbial genomes shed light on interconnected biogeochemical processes in an aquifer system.</title>
        <authorList>
            <person name="Anantharaman K."/>
            <person name="Brown C.T."/>
            <person name="Hug L.A."/>
            <person name="Sharon I."/>
            <person name="Castelle C.J."/>
            <person name="Probst A.J."/>
            <person name="Thomas B.C."/>
            <person name="Singh A."/>
            <person name="Wilkins M.J."/>
            <person name="Karaoz U."/>
            <person name="Brodie E.L."/>
            <person name="Williams K.H."/>
            <person name="Hubbard S.S."/>
            <person name="Banfield J.F."/>
        </authorList>
    </citation>
    <scope>NUCLEOTIDE SEQUENCE [LARGE SCALE GENOMIC DNA]</scope>
</reference>
<feature type="transmembrane region" description="Helical" evidence="6">
    <location>
        <begin position="301"/>
        <end position="321"/>
    </location>
</feature>
<dbReference type="GO" id="GO:0008360">
    <property type="term" value="P:regulation of cell shape"/>
    <property type="evidence" value="ECO:0007669"/>
    <property type="project" value="UniProtKB-KW"/>
</dbReference>
<evidence type="ECO:0000256" key="3">
    <source>
        <dbReference type="ARBA" id="ARBA00022960"/>
    </source>
</evidence>
<feature type="transmembrane region" description="Helical" evidence="6">
    <location>
        <begin position="333"/>
        <end position="353"/>
    </location>
</feature>
<proteinExistence type="predicted"/>
<evidence type="ECO:0000313" key="7">
    <source>
        <dbReference type="EMBL" id="OGE74106.1"/>
    </source>
</evidence>
<evidence type="ECO:0000256" key="4">
    <source>
        <dbReference type="ARBA" id="ARBA00022989"/>
    </source>
</evidence>
<feature type="transmembrane region" description="Helical" evidence="6">
    <location>
        <begin position="44"/>
        <end position="62"/>
    </location>
</feature>
<dbReference type="GO" id="GO:0032153">
    <property type="term" value="C:cell division site"/>
    <property type="evidence" value="ECO:0007669"/>
    <property type="project" value="TreeGrafter"/>
</dbReference>
<dbReference type="InterPro" id="IPR001182">
    <property type="entry name" value="FtsW/RodA"/>
</dbReference>
<keyword evidence="2 6" id="KW-0812">Transmembrane</keyword>
<dbReference type="PANTHER" id="PTHR30474">
    <property type="entry name" value="CELL CYCLE PROTEIN"/>
    <property type="match status" value="1"/>
</dbReference>
<organism evidence="7 8">
    <name type="scientific">Candidatus Doudnabacteria bacterium RIFCSPHIGHO2_01_52_17</name>
    <dbReference type="NCBI Taxonomy" id="1817820"/>
    <lineage>
        <taxon>Bacteria</taxon>
        <taxon>Candidatus Doudnaibacteriota</taxon>
    </lineage>
</organism>
<comment type="caution">
    <text evidence="7">The sequence shown here is derived from an EMBL/GenBank/DDBJ whole genome shotgun (WGS) entry which is preliminary data.</text>
</comment>
<keyword evidence="4 6" id="KW-1133">Transmembrane helix</keyword>
<feature type="transmembrane region" description="Helical" evidence="6">
    <location>
        <begin position="133"/>
        <end position="153"/>
    </location>
</feature>
<dbReference type="PANTHER" id="PTHR30474:SF1">
    <property type="entry name" value="PEPTIDOGLYCAN GLYCOSYLTRANSFERASE MRDB"/>
    <property type="match status" value="1"/>
</dbReference>
<dbReference type="GO" id="GO:0051301">
    <property type="term" value="P:cell division"/>
    <property type="evidence" value="ECO:0007669"/>
    <property type="project" value="InterPro"/>
</dbReference>
<dbReference type="InterPro" id="IPR011923">
    <property type="entry name" value="RodA/MrdB"/>
</dbReference>
<accession>A0A1F5N8V9</accession>
<evidence type="ECO:0000256" key="5">
    <source>
        <dbReference type="ARBA" id="ARBA00023136"/>
    </source>
</evidence>
<feature type="transmembrane region" description="Helical" evidence="6">
    <location>
        <begin position="69"/>
        <end position="92"/>
    </location>
</feature>
<comment type="subcellular location">
    <subcellularLocation>
        <location evidence="1">Membrane</location>
        <topology evidence="1">Multi-pass membrane protein</topology>
    </subcellularLocation>
</comment>
<keyword evidence="5 6" id="KW-0472">Membrane</keyword>
<feature type="transmembrane region" description="Helical" evidence="6">
    <location>
        <begin position="98"/>
        <end position="121"/>
    </location>
</feature>
<gene>
    <name evidence="7" type="ORF">A3K06_02855</name>
</gene>
<feature type="transmembrane region" description="Helical" evidence="6">
    <location>
        <begin position="159"/>
        <end position="176"/>
    </location>
</feature>
<feature type="transmembrane region" description="Helical" evidence="6">
    <location>
        <begin position="12"/>
        <end position="32"/>
    </location>
</feature>
<dbReference type="NCBIfam" id="TIGR02210">
    <property type="entry name" value="rodA_shape"/>
    <property type="match status" value="1"/>
</dbReference>
<evidence type="ECO:0000256" key="2">
    <source>
        <dbReference type="ARBA" id="ARBA00022692"/>
    </source>
</evidence>
<protein>
    <submittedName>
        <fullName evidence="7">Rod shape-determining protein RodA</fullName>
    </submittedName>
</protein>
<keyword evidence="3" id="KW-0133">Cell shape</keyword>
<evidence type="ECO:0000256" key="1">
    <source>
        <dbReference type="ARBA" id="ARBA00004141"/>
    </source>
</evidence>
<evidence type="ECO:0000313" key="8">
    <source>
        <dbReference type="Proteomes" id="UP000176547"/>
    </source>
</evidence>
<dbReference type="EMBL" id="MFEG01000071">
    <property type="protein sequence ID" value="OGE74106.1"/>
    <property type="molecule type" value="Genomic_DNA"/>
</dbReference>